<dbReference type="EMBL" id="SJDT01000006">
    <property type="protein sequence ID" value="TBW20948.1"/>
    <property type="molecule type" value="Genomic_DNA"/>
</dbReference>
<reference evidence="10 11" key="1">
    <citation type="submission" date="2019-02" db="EMBL/GenBank/DDBJ databases">
        <title>Arcanobacterium bovis sp. nov., isolated from the milk of a cow with mastitis.</title>
        <authorList>
            <person name="Sammra O."/>
            <person name="Foster G."/>
            <person name="Hassan A."/>
            <person name="Alssahen M."/>
            <person name="Laemmler C."/>
            <person name="Borowiak M."/>
            <person name="Malorny B."/>
            <person name="Abdulmawjood A."/>
        </authorList>
    </citation>
    <scope>NUCLEOTIDE SEQUENCE [LARGE SCALE GENOMIC DNA]</scope>
    <source>
        <strain evidence="10 11">C605018/01/1</strain>
    </source>
</reference>
<protein>
    <submittedName>
        <fullName evidence="10">Metal ABC transporter permease</fullName>
    </submittedName>
</protein>
<dbReference type="PANTHER" id="PTHR30477:SF3">
    <property type="entry name" value="METAL TRANSPORT SYSTEM MEMBRANE PROTEIN CT_069-RELATED"/>
    <property type="match status" value="1"/>
</dbReference>
<evidence type="ECO:0000256" key="8">
    <source>
        <dbReference type="RuleBase" id="RU003943"/>
    </source>
</evidence>
<dbReference type="AlphaFoldDB" id="A0A4Q9UYY8"/>
<dbReference type="InterPro" id="IPR037294">
    <property type="entry name" value="ABC_BtuC-like"/>
</dbReference>
<keyword evidence="4" id="KW-1003">Cell membrane</keyword>
<keyword evidence="3 8" id="KW-0813">Transport</keyword>
<evidence type="ECO:0000256" key="9">
    <source>
        <dbReference type="SAM" id="Phobius"/>
    </source>
</evidence>
<comment type="subcellular location">
    <subcellularLocation>
        <location evidence="1 8">Cell membrane</location>
        <topology evidence="1 8">Multi-pass membrane protein</topology>
    </subcellularLocation>
</comment>
<proteinExistence type="inferred from homology"/>
<dbReference type="GO" id="GO:0010043">
    <property type="term" value="P:response to zinc ion"/>
    <property type="evidence" value="ECO:0007669"/>
    <property type="project" value="TreeGrafter"/>
</dbReference>
<dbReference type="RefSeq" id="WP_131281989.1">
    <property type="nucleotide sequence ID" value="NZ_JBHSLR010000005.1"/>
</dbReference>
<dbReference type="OrthoDB" id="1016457at2"/>
<evidence type="ECO:0000256" key="4">
    <source>
        <dbReference type="ARBA" id="ARBA00022475"/>
    </source>
</evidence>
<feature type="transmembrane region" description="Helical" evidence="9">
    <location>
        <begin position="144"/>
        <end position="166"/>
    </location>
</feature>
<organism evidence="10 11">
    <name type="scientific">Arcanobacterium bovis</name>
    <dbReference type="NCBI Taxonomy" id="2529275"/>
    <lineage>
        <taxon>Bacteria</taxon>
        <taxon>Bacillati</taxon>
        <taxon>Actinomycetota</taxon>
        <taxon>Actinomycetes</taxon>
        <taxon>Actinomycetales</taxon>
        <taxon>Actinomycetaceae</taxon>
        <taxon>Arcanobacterium</taxon>
    </lineage>
</organism>
<name>A0A4Q9UYY8_9ACTO</name>
<comment type="caution">
    <text evidence="10">The sequence shown here is derived from an EMBL/GenBank/DDBJ whole genome shotgun (WGS) entry which is preliminary data.</text>
</comment>
<accession>A0A4Q9UYY8</accession>
<feature type="transmembrane region" description="Helical" evidence="9">
    <location>
        <begin position="104"/>
        <end position="123"/>
    </location>
</feature>
<feature type="transmembrane region" description="Helical" evidence="9">
    <location>
        <begin position="194"/>
        <end position="220"/>
    </location>
</feature>
<dbReference type="PANTHER" id="PTHR30477">
    <property type="entry name" value="ABC-TRANSPORTER METAL-BINDING PROTEIN"/>
    <property type="match status" value="1"/>
</dbReference>
<dbReference type="GO" id="GO:0055085">
    <property type="term" value="P:transmembrane transport"/>
    <property type="evidence" value="ECO:0007669"/>
    <property type="project" value="InterPro"/>
</dbReference>
<keyword evidence="6 9" id="KW-1133">Transmembrane helix</keyword>
<dbReference type="Pfam" id="PF00950">
    <property type="entry name" value="ABC-3"/>
    <property type="match status" value="1"/>
</dbReference>
<keyword evidence="5 8" id="KW-0812">Transmembrane</keyword>
<feature type="transmembrane region" description="Helical" evidence="9">
    <location>
        <begin position="232"/>
        <end position="253"/>
    </location>
</feature>
<evidence type="ECO:0000256" key="5">
    <source>
        <dbReference type="ARBA" id="ARBA00022692"/>
    </source>
</evidence>
<sequence length="311" mass="32889">MDLIAFLSTHSYRIISIGTFMIGLVCGVLGCFLYVRRQSLLSDVIGHASTLGVMGAFIVASAVFGVDGRSLIVLVIGSVLAALVAVLLSDWIARTTPLGDDTTMAVMLALFYGGGLVLLRVIIHGSFPGKGGISSALLGSATSLTISDVLTIAVLGAMCLVIVVLFRKEFSAFCFDPQFVSVQGFSPKFLTPLLLGPTVVAVVLGVKAVGLILMVAFAIIPPAAARQWANRLLPMAIIAGLIGGLSSVLGTWLSVSLGSVPTGPVIVLILTFTLLFSLVCSPRRSLVLQKIRRVRRRRELQRRIAQEIGAR</sequence>
<keyword evidence="7 9" id="KW-0472">Membrane</keyword>
<feature type="transmembrane region" description="Helical" evidence="9">
    <location>
        <begin position="47"/>
        <end position="64"/>
    </location>
</feature>
<evidence type="ECO:0000313" key="10">
    <source>
        <dbReference type="EMBL" id="TBW20948.1"/>
    </source>
</evidence>
<feature type="transmembrane region" description="Helical" evidence="9">
    <location>
        <begin position="12"/>
        <end position="35"/>
    </location>
</feature>
<dbReference type="Gene3D" id="1.10.3470.10">
    <property type="entry name" value="ABC transporter involved in vitamin B12 uptake, BtuC"/>
    <property type="match status" value="1"/>
</dbReference>
<dbReference type="SUPFAM" id="SSF81345">
    <property type="entry name" value="ABC transporter involved in vitamin B12 uptake, BtuC"/>
    <property type="match status" value="1"/>
</dbReference>
<gene>
    <name evidence="10" type="ORF">EZJ44_07610</name>
</gene>
<evidence type="ECO:0000256" key="6">
    <source>
        <dbReference type="ARBA" id="ARBA00022989"/>
    </source>
</evidence>
<evidence type="ECO:0000256" key="3">
    <source>
        <dbReference type="ARBA" id="ARBA00022448"/>
    </source>
</evidence>
<dbReference type="InterPro" id="IPR001626">
    <property type="entry name" value="ABC_TroCD"/>
</dbReference>
<feature type="transmembrane region" description="Helical" evidence="9">
    <location>
        <begin position="265"/>
        <end position="286"/>
    </location>
</feature>
<evidence type="ECO:0000256" key="7">
    <source>
        <dbReference type="ARBA" id="ARBA00023136"/>
    </source>
</evidence>
<evidence type="ECO:0000256" key="2">
    <source>
        <dbReference type="ARBA" id="ARBA00008034"/>
    </source>
</evidence>
<comment type="similarity">
    <text evidence="2 8">Belongs to the ABC-3 integral membrane protein family.</text>
</comment>
<feature type="transmembrane region" description="Helical" evidence="9">
    <location>
        <begin position="71"/>
        <end position="92"/>
    </location>
</feature>
<dbReference type="GO" id="GO:0043190">
    <property type="term" value="C:ATP-binding cassette (ABC) transporter complex"/>
    <property type="evidence" value="ECO:0007669"/>
    <property type="project" value="InterPro"/>
</dbReference>
<dbReference type="Proteomes" id="UP000293036">
    <property type="component" value="Unassembled WGS sequence"/>
</dbReference>
<evidence type="ECO:0000256" key="1">
    <source>
        <dbReference type="ARBA" id="ARBA00004651"/>
    </source>
</evidence>
<evidence type="ECO:0000313" key="11">
    <source>
        <dbReference type="Proteomes" id="UP000293036"/>
    </source>
</evidence>
<keyword evidence="11" id="KW-1185">Reference proteome</keyword>